<name>A0ABS5UMA5_9BIFI</name>
<reference evidence="2 3" key="1">
    <citation type="journal article" date="2021" name="Environ. Microbiol.">
        <title>Genetic insights into the dark matter of the mammalian gut microbiota through targeted genome reconstruction.</title>
        <authorList>
            <person name="Lugli G.A."/>
            <person name="Alessandri G."/>
            <person name="Milani C."/>
            <person name="Viappiani A."/>
            <person name="Fontana F."/>
            <person name="Tarracchini C."/>
            <person name="Mancabelli L."/>
            <person name="Argentini C."/>
            <person name="Ruiz L."/>
            <person name="Margolles A."/>
            <person name="van Sinderen D."/>
            <person name="Turroni F."/>
            <person name="Ventura M."/>
        </authorList>
    </citation>
    <scope>NUCLEOTIDE SEQUENCE [LARGE SCALE GENOMIC DNA]</scope>
    <source>
        <strain evidence="2 3">MA2</strain>
    </source>
</reference>
<dbReference type="Proteomes" id="UP000773064">
    <property type="component" value="Unassembled WGS sequence"/>
</dbReference>
<protein>
    <submittedName>
        <fullName evidence="2">Uncharacterized protein</fullName>
    </submittedName>
</protein>
<dbReference type="EMBL" id="JAFEJS010000001">
    <property type="protein sequence ID" value="MBT1172009.1"/>
    <property type="molecule type" value="Genomic_DNA"/>
</dbReference>
<accession>A0ABS5UMA5</accession>
<gene>
    <name evidence="2" type="ORF">JS528_01260</name>
</gene>
<comment type="caution">
    <text evidence="2">The sequence shown here is derived from an EMBL/GenBank/DDBJ whole genome shotgun (WGS) entry which is preliminary data.</text>
</comment>
<proteinExistence type="predicted"/>
<evidence type="ECO:0000313" key="3">
    <source>
        <dbReference type="Proteomes" id="UP000773064"/>
    </source>
</evidence>
<feature type="region of interest" description="Disordered" evidence="1">
    <location>
        <begin position="1"/>
        <end position="27"/>
    </location>
</feature>
<dbReference type="RefSeq" id="WP_214357571.1">
    <property type="nucleotide sequence ID" value="NZ_JAFEJS010000001.1"/>
</dbReference>
<feature type="compositionally biased region" description="Polar residues" evidence="1">
    <location>
        <begin position="1"/>
        <end position="12"/>
    </location>
</feature>
<feature type="compositionally biased region" description="Basic and acidic residues" evidence="1">
    <location>
        <begin position="13"/>
        <end position="26"/>
    </location>
</feature>
<organism evidence="2 3">
    <name type="scientific">Bifidobacterium santillanense</name>
    <dbReference type="NCBI Taxonomy" id="2809028"/>
    <lineage>
        <taxon>Bacteria</taxon>
        <taxon>Bacillati</taxon>
        <taxon>Actinomycetota</taxon>
        <taxon>Actinomycetes</taxon>
        <taxon>Bifidobacteriales</taxon>
        <taxon>Bifidobacteriaceae</taxon>
        <taxon>Bifidobacterium</taxon>
    </lineage>
</organism>
<keyword evidence="3" id="KW-1185">Reference proteome</keyword>
<sequence length="65" mass="7065">MMADTSSMPTTRNDAEQGDRIADDRAPMPCAPAMPIHGVNLLARFPLLLFNGVTITVIERRDGVP</sequence>
<evidence type="ECO:0000256" key="1">
    <source>
        <dbReference type="SAM" id="MobiDB-lite"/>
    </source>
</evidence>
<evidence type="ECO:0000313" key="2">
    <source>
        <dbReference type="EMBL" id="MBT1172009.1"/>
    </source>
</evidence>